<sequence>MHYWRSVSVLVFGRILHLTYAAPSLNMDGPMRKIMIINGEKLTDEPTSVEQRAGALVDLLLPSIDLYHIVAALDHFRINGLTRHQVLIPGQFTNDTPPRPVAFNPHRFLKGLASLTMPYMDILKLDDKQMGDLFPALYAAKLGQWAELRAMFQTATQPNIEATAQRNFQGRRLVSSAFLDFQGDLDMRTDVVETVMVEMTMVQIVAYLVAEGQIGAMFALLEQLRPEYPQCMAYWLRIAVLLTMETAQYHQPSHETYAREGVEDAVEFYRACATLFGLTKAATALEALLVDGATETDAFDLTECSDLLYNPRLTHFASSPLTLLFRFPTYHYSSGSEALGNLPIVDSTTIPLGSL</sequence>
<accession>A0A4P9ZN09</accession>
<reference evidence="3" key="1">
    <citation type="journal article" date="2018" name="Nat. Microbiol.">
        <title>Leveraging single-cell genomics to expand the fungal tree of life.</title>
        <authorList>
            <person name="Ahrendt S.R."/>
            <person name="Quandt C.A."/>
            <person name="Ciobanu D."/>
            <person name="Clum A."/>
            <person name="Salamov A."/>
            <person name="Andreopoulos B."/>
            <person name="Cheng J.F."/>
            <person name="Woyke T."/>
            <person name="Pelin A."/>
            <person name="Henrissat B."/>
            <person name="Reynolds N.K."/>
            <person name="Benny G.L."/>
            <person name="Smith M.E."/>
            <person name="James T.Y."/>
            <person name="Grigoriev I.V."/>
        </authorList>
    </citation>
    <scope>NUCLEOTIDE SEQUENCE [LARGE SCALE GENOMIC DNA]</scope>
    <source>
        <strain evidence="3">RSA 468</strain>
    </source>
</reference>
<keyword evidence="1" id="KW-0732">Signal</keyword>
<protein>
    <submittedName>
        <fullName evidence="2">Uncharacterized protein</fullName>
    </submittedName>
</protein>
<keyword evidence="3" id="KW-1185">Reference proteome</keyword>
<feature type="signal peptide" evidence="1">
    <location>
        <begin position="1"/>
        <end position="21"/>
    </location>
</feature>
<gene>
    <name evidence="2" type="ORF">BJ085DRAFT_31764</name>
</gene>
<evidence type="ECO:0000313" key="3">
    <source>
        <dbReference type="Proteomes" id="UP000268162"/>
    </source>
</evidence>
<name>A0A4P9ZN09_9FUNG</name>
<dbReference type="EMBL" id="ML003162">
    <property type="protein sequence ID" value="RKP34535.1"/>
    <property type="molecule type" value="Genomic_DNA"/>
</dbReference>
<evidence type="ECO:0000256" key="1">
    <source>
        <dbReference type="SAM" id="SignalP"/>
    </source>
</evidence>
<dbReference type="Proteomes" id="UP000268162">
    <property type="component" value="Unassembled WGS sequence"/>
</dbReference>
<feature type="chain" id="PRO_5020600469" evidence="1">
    <location>
        <begin position="22"/>
        <end position="355"/>
    </location>
</feature>
<proteinExistence type="predicted"/>
<organism evidence="2 3">
    <name type="scientific">Dimargaris cristalligena</name>
    <dbReference type="NCBI Taxonomy" id="215637"/>
    <lineage>
        <taxon>Eukaryota</taxon>
        <taxon>Fungi</taxon>
        <taxon>Fungi incertae sedis</taxon>
        <taxon>Zoopagomycota</taxon>
        <taxon>Kickxellomycotina</taxon>
        <taxon>Dimargaritomycetes</taxon>
        <taxon>Dimargaritales</taxon>
        <taxon>Dimargaritaceae</taxon>
        <taxon>Dimargaris</taxon>
    </lineage>
</organism>
<dbReference type="AlphaFoldDB" id="A0A4P9ZN09"/>
<evidence type="ECO:0000313" key="2">
    <source>
        <dbReference type="EMBL" id="RKP34535.1"/>
    </source>
</evidence>